<dbReference type="GO" id="GO:0016491">
    <property type="term" value="F:oxidoreductase activity"/>
    <property type="evidence" value="ECO:0007669"/>
    <property type="project" value="InterPro"/>
</dbReference>
<protein>
    <submittedName>
        <fullName evidence="2">Unannotated protein</fullName>
    </submittedName>
</protein>
<dbReference type="Gene3D" id="3.40.30.10">
    <property type="entry name" value="Glutaredoxin"/>
    <property type="match status" value="1"/>
</dbReference>
<dbReference type="InterPro" id="IPR000866">
    <property type="entry name" value="AhpC/TSA"/>
</dbReference>
<sequence length="226" mass="24633">MDKQRHRPVLVELWDMTRPESMRTIPYLQALHDRYSEAGLRVVGVHTASREETKDEAAVEAAVNRLGITYPVLADPDGEMWLFYGAQGYPSRYLFNGDFRLEDMQVGEGLYGDLELMIQGLLDLNQEPLDPFRPEDADDVALIVPTADREGPANGQYAAGSVWLSLIGEGTVAVNGQEFSVPGPCALEVISNSNHHEGELEIEASSGVTVLSTCFAPGLAPAGKTD</sequence>
<dbReference type="PANTHER" id="PTHR42852">
    <property type="entry name" value="THIOL:DISULFIDE INTERCHANGE PROTEIN DSBE"/>
    <property type="match status" value="1"/>
</dbReference>
<accession>A0A6J7EMW1</accession>
<dbReference type="InterPro" id="IPR036249">
    <property type="entry name" value="Thioredoxin-like_sf"/>
</dbReference>
<evidence type="ECO:0000259" key="1">
    <source>
        <dbReference type="Pfam" id="PF00578"/>
    </source>
</evidence>
<gene>
    <name evidence="2" type="ORF">UFOPK3444_01409</name>
</gene>
<dbReference type="AlphaFoldDB" id="A0A6J7EMW1"/>
<feature type="domain" description="Alkyl hydroperoxide reductase subunit C/ Thiol specific antioxidant" evidence="1">
    <location>
        <begin position="5"/>
        <end position="96"/>
    </location>
</feature>
<dbReference type="InterPro" id="IPR050553">
    <property type="entry name" value="Thioredoxin_ResA/DsbE_sf"/>
</dbReference>
<name>A0A6J7EMW1_9ZZZZ</name>
<dbReference type="SUPFAM" id="SSF52833">
    <property type="entry name" value="Thioredoxin-like"/>
    <property type="match status" value="1"/>
</dbReference>
<dbReference type="Pfam" id="PF00578">
    <property type="entry name" value="AhpC-TSA"/>
    <property type="match status" value="1"/>
</dbReference>
<dbReference type="EMBL" id="CAFBLU010000033">
    <property type="protein sequence ID" value="CAB4880873.1"/>
    <property type="molecule type" value="Genomic_DNA"/>
</dbReference>
<proteinExistence type="predicted"/>
<dbReference type="GO" id="GO:0016209">
    <property type="term" value="F:antioxidant activity"/>
    <property type="evidence" value="ECO:0007669"/>
    <property type="project" value="InterPro"/>
</dbReference>
<organism evidence="2">
    <name type="scientific">freshwater metagenome</name>
    <dbReference type="NCBI Taxonomy" id="449393"/>
    <lineage>
        <taxon>unclassified sequences</taxon>
        <taxon>metagenomes</taxon>
        <taxon>ecological metagenomes</taxon>
    </lineage>
</organism>
<evidence type="ECO:0000313" key="2">
    <source>
        <dbReference type="EMBL" id="CAB4880873.1"/>
    </source>
</evidence>
<dbReference type="PANTHER" id="PTHR42852:SF13">
    <property type="entry name" value="PROTEIN DIPZ"/>
    <property type="match status" value="1"/>
</dbReference>
<reference evidence="2" key="1">
    <citation type="submission" date="2020-05" db="EMBL/GenBank/DDBJ databases">
        <authorList>
            <person name="Chiriac C."/>
            <person name="Salcher M."/>
            <person name="Ghai R."/>
            <person name="Kavagutti S V."/>
        </authorList>
    </citation>
    <scope>NUCLEOTIDE SEQUENCE</scope>
</reference>